<feature type="transmembrane region" description="Helical" evidence="2">
    <location>
        <begin position="213"/>
        <end position="235"/>
    </location>
</feature>
<protein>
    <submittedName>
        <fullName evidence="3">18270_t:CDS:1</fullName>
    </submittedName>
</protein>
<dbReference type="OrthoDB" id="2131431at2759"/>
<feature type="compositionally biased region" description="Low complexity" evidence="1">
    <location>
        <begin position="345"/>
        <end position="356"/>
    </location>
</feature>
<evidence type="ECO:0000256" key="2">
    <source>
        <dbReference type="SAM" id="Phobius"/>
    </source>
</evidence>
<dbReference type="AlphaFoldDB" id="A0A9N9NC05"/>
<organism evidence="3 4">
    <name type="scientific">Dentiscutata erythropus</name>
    <dbReference type="NCBI Taxonomy" id="1348616"/>
    <lineage>
        <taxon>Eukaryota</taxon>
        <taxon>Fungi</taxon>
        <taxon>Fungi incertae sedis</taxon>
        <taxon>Mucoromycota</taxon>
        <taxon>Glomeromycotina</taxon>
        <taxon>Glomeromycetes</taxon>
        <taxon>Diversisporales</taxon>
        <taxon>Gigasporaceae</taxon>
        <taxon>Dentiscutata</taxon>
    </lineage>
</organism>
<keyword evidence="2" id="KW-0472">Membrane</keyword>
<feature type="transmembrane region" description="Helical" evidence="2">
    <location>
        <begin position="114"/>
        <end position="131"/>
    </location>
</feature>
<dbReference type="Proteomes" id="UP000789405">
    <property type="component" value="Unassembled WGS sequence"/>
</dbReference>
<evidence type="ECO:0000313" key="3">
    <source>
        <dbReference type="EMBL" id="CAG8719859.1"/>
    </source>
</evidence>
<accession>A0A9N9NC05</accession>
<keyword evidence="4" id="KW-1185">Reference proteome</keyword>
<gene>
    <name evidence="3" type="ORF">DERYTH_LOCUS14235</name>
</gene>
<evidence type="ECO:0000313" key="4">
    <source>
        <dbReference type="Proteomes" id="UP000789405"/>
    </source>
</evidence>
<evidence type="ECO:0000256" key="1">
    <source>
        <dbReference type="SAM" id="MobiDB-lite"/>
    </source>
</evidence>
<dbReference type="EMBL" id="CAJVPY010010561">
    <property type="protein sequence ID" value="CAG8719859.1"/>
    <property type="molecule type" value="Genomic_DNA"/>
</dbReference>
<reference evidence="3" key="1">
    <citation type="submission" date="2021-06" db="EMBL/GenBank/DDBJ databases">
        <authorList>
            <person name="Kallberg Y."/>
            <person name="Tangrot J."/>
            <person name="Rosling A."/>
        </authorList>
    </citation>
    <scope>NUCLEOTIDE SEQUENCE</scope>
    <source>
        <strain evidence="3">MA453B</strain>
    </source>
</reference>
<keyword evidence="2" id="KW-1133">Transmembrane helix</keyword>
<feature type="compositionally biased region" description="Low complexity" evidence="1">
    <location>
        <begin position="301"/>
        <end position="320"/>
    </location>
</feature>
<feature type="transmembrane region" description="Helical" evidence="2">
    <location>
        <begin position="43"/>
        <end position="66"/>
    </location>
</feature>
<feature type="region of interest" description="Disordered" evidence="1">
    <location>
        <begin position="298"/>
        <end position="356"/>
    </location>
</feature>
<feature type="transmembrane region" description="Helical" evidence="2">
    <location>
        <begin position="247"/>
        <end position="270"/>
    </location>
</feature>
<feature type="region of interest" description="Disordered" evidence="1">
    <location>
        <begin position="413"/>
        <end position="456"/>
    </location>
</feature>
<feature type="transmembrane region" description="Helical" evidence="2">
    <location>
        <begin position="151"/>
        <end position="175"/>
    </location>
</feature>
<sequence>MVQLVNRFTLACLDSTNLDEKNDTLLQCTCDFRINLSNCSDSFILRTGSWILIFHAILISVISAWFLWPHDAFHLVTISSNILQVIDTLCLLYDCMPNVILAEILADLPRQVSFAFSVLYLVGIIYSIPVLTPTNVSYPNNFVPNKHFVDIVAFCLILGPFIINTPISYMTGLYAESNPITANKLFEQRPKGETAIQQKLETVQVASTNLSTVATVFVIWGSLFVLVSFTFGVTYKTFTANNETINILYFIALNVFEPFCFQISQFIIIYNATKTTPHNAQFGRTFSVLKTSNHPYRASNSRLSKLSSSRTSRTSRISSSKIEHGMTQPVSLVPRAHLLSPPGDRSSSMSRTSSRSINSTFSKINFELNNTSSSNKSKNLNETLDMISNESTSYYSIGENLAASSRGNSFIDSNSKEINSQRSSSQLSGHGNYSDSSSLPLKPQRLSNTNLLIPID</sequence>
<name>A0A9N9NC05_9GLOM</name>
<keyword evidence="2" id="KW-0812">Transmembrane</keyword>
<proteinExistence type="predicted"/>
<comment type="caution">
    <text evidence="3">The sequence shown here is derived from an EMBL/GenBank/DDBJ whole genome shotgun (WGS) entry which is preliminary data.</text>
</comment>